<dbReference type="GO" id="GO:0110102">
    <property type="term" value="P:ribulose bisphosphate carboxylase complex assembly"/>
    <property type="evidence" value="ECO:0007669"/>
    <property type="project" value="InterPro"/>
</dbReference>
<dbReference type="GO" id="GO:0044183">
    <property type="term" value="F:protein folding chaperone"/>
    <property type="evidence" value="ECO:0007669"/>
    <property type="project" value="InterPro"/>
</dbReference>
<evidence type="ECO:0000313" key="4">
    <source>
        <dbReference type="EMBL" id="AFK48126.1"/>
    </source>
</evidence>
<evidence type="ECO:0008006" key="5">
    <source>
        <dbReference type="Google" id="ProtNLM"/>
    </source>
</evidence>
<organism evidence="4">
    <name type="scientific">Lotus japonicus</name>
    <name type="common">Lotus corniculatus var. japonicus</name>
    <dbReference type="NCBI Taxonomy" id="34305"/>
    <lineage>
        <taxon>Eukaryota</taxon>
        <taxon>Viridiplantae</taxon>
        <taxon>Streptophyta</taxon>
        <taxon>Embryophyta</taxon>
        <taxon>Tracheophyta</taxon>
        <taxon>Spermatophyta</taxon>
        <taxon>Magnoliopsida</taxon>
        <taxon>eudicotyledons</taxon>
        <taxon>Gunneridae</taxon>
        <taxon>Pentapetalae</taxon>
        <taxon>rosids</taxon>
        <taxon>fabids</taxon>
        <taxon>Fabales</taxon>
        <taxon>Fabaceae</taxon>
        <taxon>Papilionoideae</taxon>
        <taxon>50 kb inversion clade</taxon>
        <taxon>NPAAA clade</taxon>
        <taxon>Hologalegina</taxon>
        <taxon>robinioid clade</taxon>
        <taxon>Loteae</taxon>
        <taxon>Lotus</taxon>
    </lineage>
</organism>
<protein>
    <recommendedName>
        <fullName evidence="5">Chaperonin-like RbcX protein</fullName>
    </recommendedName>
</protein>
<sequence>MVGALSVVGSSVMDSHTGPCLCVDALPTTNVNLKSGGDVALCKSLMGKKHFLRSGGNGKTMELSSSFTGPGWEWRLSVSRNCKKQRRDRKMGIVNELGGQYEEGFDDVKTQMLNYFTVKAVRTVLQQLYEMNPPKYTWFYNFVVSNKPTDGKRFLRSLGKEQRELAERVMVTRLHLYSKWVKKCDHAQIYKEISDENLELMRERLMETVIWPSDDSNTERIG</sequence>
<dbReference type="GeneID" id="130721853"/>
<dbReference type="OrthoDB" id="546456at2759"/>
<dbReference type="InterPro" id="IPR003435">
    <property type="entry name" value="Chaperonin_RcbX"/>
</dbReference>
<dbReference type="PANTHER" id="PTHR33791">
    <property type="entry name" value="CHAPERONIN-LIKE RBCX PROTEIN 1, CHLOROPLASTIC"/>
    <property type="match status" value="1"/>
</dbReference>
<name>I3T6I4_LOTJA</name>
<dbReference type="SUPFAM" id="SSF158615">
    <property type="entry name" value="RbcX-like"/>
    <property type="match status" value="1"/>
</dbReference>
<evidence type="ECO:0000256" key="1">
    <source>
        <dbReference type="ARBA" id="ARBA00022531"/>
    </source>
</evidence>
<dbReference type="Gene3D" id="1.10.1200.210">
    <property type="entry name" value="Chaperonin-like RbcX"/>
    <property type="match status" value="1"/>
</dbReference>
<dbReference type="GO" id="GO:0015979">
    <property type="term" value="P:photosynthesis"/>
    <property type="evidence" value="ECO:0007669"/>
    <property type="project" value="UniProtKB-KW"/>
</dbReference>
<dbReference type="RefSeq" id="XP_057428417.1">
    <property type="nucleotide sequence ID" value="XM_057572434.1"/>
</dbReference>
<dbReference type="KEGG" id="lja:130721853"/>
<dbReference type="InterPro" id="IPR038052">
    <property type="entry name" value="Chaperonin_RbcX_sf"/>
</dbReference>
<dbReference type="AlphaFoldDB" id="I3T6I4"/>
<dbReference type="GO" id="GO:0015977">
    <property type="term" value="P:carbon fixation"/>
    <property type="evidence" value="ECO:0007669"/>
    <property type="project" value="UniProtKB-KW"/>
</dbReference>
<reference evidence="4" key="1">
    <citation type="submission" date="2012-05" db="EMBL/GenBank/DDBJ databases">
        <authorList>
            <person name="Krishnakumar V."/>
            <person name="Cheung F."/>
            <person name="Xiao Y."/>
            <person name="Chan A."/>
            <person name="Moskal W.A."/>
            <person name="Town C.D."/>
        </authorList>
    </citation>
    <scope>NUCLEOTIDE SEQUENCE</scope>
</reference>
<evidence type="ECO:0000256" key="3">
    <source>
        <dbReference type="ARBA" id="ARBA00023300"/>
    </source>
</evidence>
<accession>I3T6I4</accession>
<keyword evidence="2" id="KW-0143">Chaperone</keyword>
<dbReference type="PANTHER" id="PTHR33791:SF16">
    <property type="entry name" value="CHAPERONIN-LIKE RBCX PROTEIN 2, CHLOROPLASTIC"/>
    <property type="match status" value="1"/>
</dbReference>
<dbReference type="EMBL" id="BT148332">
    <property type="protein sequence ID" value="AFK48126.1"/>
    <property type="molecule type" value="mRNA"/>
</dbReference>
<proteinExistence type="evidence at transcript level"/>
<evidence type="ECO:0000256" key="2">
    <source>
        <dbReference type="ARBA" id="ARBA00023186"/>
    </source>
</evidence>
<keyword evidence="3" id="KW-0120">Carbon dioxide fixation</keyword>
<keyword evidence="1" id="KW-0602">Photosynthesis</keyword>
<dbReference type="Pfam" id="PF02341">
    <property type="entry name" value="RbcX"/>
    <property type="match status" value="1"/>
</dbReference>